<keyword evidence="2" id="KW-1185">Reference proteome</keyword>
<accession>A0A9P9J4Z6</accession>
<dbReference type="AlphaFoldDB" id="A0A9P9J4Z6"/>
<sequence length="226" mass="23866">MMEKRAFREPAHLQVAVALMTAIAAPISLASLEPANPPLAVAISTAIVAPISLVSPEPANPQVVVAPSMTTVPLEKHAYLGLVNHQHQPVLLTAIVAQMKHVKTVLVSPLLVVAIARSTLTALLMRLAFQELVNLPVAVPSMVTAAQTRPVSLEPASPQLSADAPLILTVAPGKFVSQEFVSYLVAARSILIAAVLRHAFLVYVHPRAHLIRIAPVGSLATLTAFV</sequence>
<evidence type="ECO:0000313" key="1">
    <source>
        <dbReference type="EMBL" id="KAH7150184.1"/>
    </source>
</evidence>
<reference evidence="1" key="1">
    <citation type="journal article" date="2021" name="Nat. Commun.">
        <title>Genetic determinants of endophytism in the Arabidopsis root mycobiome.</title>
        <authorList>
            <person name="Mesny F."/>
            <person name="Miyauchi S."/>
            <person name="Thiergart T."/>
            <person name="Pickel B."/>
            <person name="Atanasova L."/>
            <person name="Karlsson M."/>
            <person name="Huettel B."/>
            <person name="Barry K.W."/>
            <person name="Haridas S."/>
            <person name="Chen C."/>
            <person name="Bauer D."/>
            <person name="Andreopoulos W."/>
            <person name="Pangilinan J."/>
            <person name="LaButti K."/>
            <person name="Riley R."/>
            <person name="Lipzen A."/>
            <person name="Clum A."/>
            <person name="Drula E."/>
            <person name="Henrissat B."/>
            <person name="Kohler A."/>
            <person name="Grigoriev I.V."/>
            <person name="Martin F.M."/>
            <person name="Hacquard S."/>
        </authorList>
    </citation>
    <scope>NUCLEOTIDE SEQUENCE</scope>
    <source>
        <strain evidence="1">MPI-CAGE-AT-0021</strain>
    </source>
</reference>
<gene>
    <name evidence="1" type="ORF">B0J13DRAFT_549693</name>
</gene>
<comment type="caution">
    <text evidence="1">The sequence shown here is derived from an EMBL/GenBank/DDBJ whole genome shotgun (WGS) entry which is preliminary data.</text>
</comment>
<evidence type="ECO:0000313" key="2">
    <source>
        <dbReference type="Proteomes" id="UP000717696"/>
    </source>
</evidence>
<proteinExistence type="predicted"/>
<organism evidence="1 2">
    <name type="scientific">Dactylonectria estremocensis</name>
    <dbReference type="NCBI Taxonomy" id="1079267"/>
    <lineage>
        <taxon>Eukaryota</taxon>
        <taxon>Fungi</taxon>
        <taxon>Dikarya</taxon>
        <taxon>Ascomycota</taxon>
        <taxon>Pezizomycotina</taxon>
        <taxon>Sordariomycetes</taxon>
        <taxon>Hypocreomycetidae</taxon>
        <taxon>Hypocreales</taxon>
        <taxon>Nectriaceae</taxon>
        <taxon>Dactylonectria</taxon>
    </lineage>
</organism>
<dbReference type="Proteomes" id="UP000717696">
    <property type="component" value="Unassembled WGS sequence"/>
</dbReference>
<protein>
    <submittedName>
        <fullName evidence="1">Uncharacterized protein</fullName>
    </submittedName>
</protein>
<name>A0A9P9J4Z6_9HYPO</name>
<dbReference type="EMBL" id="JAGMUU010000006">
    <property type="protein sequence ID" value="KAH7150184.1"/>
    <property type="molecule type" value="Genomic_DNA"/>
</dbReference>